<gene>
    <name evidence="1" type="ORF">RHMOL_Rhmol12G0134600</name>
</gene>
<dbReference type="EMBL" id="CM046399">
    <property type="protein sequence ID" value="KAI8528231.1"/>
    <property type="molecule type" value="Genomic_DNA"/>
</dbReference>
<comment type="caution">
    <text evidence="1">The sequence shown here is derived from an EMBL/GenBank/DDBJ whole genome shotgun (WGS) entry which is preliminary data.</text>
</comment>
<sequence length="214" mass="24239">MPILPLASLFSIYGCCQCCHEAGGDGVDLVTLDAKRGTSVAPALEENAKLQHISKNMNSHEETRVRKTAGTWGYALQILYQVCAGAVTLTDCVFWFVLYPFLTSADYRLSFMDVSMHSINAVFLLGDVFLNGLRFPFFRIAYFILLTGIFVIFHWIIHACVSMWWPYPFLDLSLPHAPIWYLGVGLLHLPCYSVFALIVRMKHLCLSRLFPDAY</sequence>
<protein>
    <submittedName>
        <fullName evidence="1">Uncharacterized protein</fullName>
    </submittedName>
</protein>
<keyword evidence="2" id="KW-1185">Reference proteome</keyword>
<organism evidence="1 2">
    <name type="scientific">Rhododendron molle</name>
    <name type="common">Chinese azalea</name>
    <name type="synonym">Azalea mollis</name>
    <dbReference type="NCBI Taxonomy" id="49168"/>
    <lineage>
        <taxon>Eukaryota</taxon>
        <taxon>Viridiplantae</taxon>
        <taxon>Streptophyta</taxon>
        <taxon>Embryophyta</taxon>
        <taxon>Tracheophyta</taxon>
        <taxon>Spermatophyta</taxon>
        <taxon>Magnoliopsida</taxon>
        <taxon>eudicotyledons</taxon>
        <taxon>Gunneridae</taxon>
        <taxon>Pentapetalae</taxon>
        <taxon>asterids</taxon>
        <taxon>Ericales</taxon>
        <taxon>Ericaceae</taxon>
        <taxon>Ericoideae</taxon>
        <taxon>Rhodoreae</taxon>
        <taxon>Rhododendron</taxon>
    </lineage>
</organism>
<evidence type="ECO:0000313" key="1">
    <source>
        <dbReference type="EMBL" id="KAI8528231.1"/>
    </source>
</evidence>
<accession>A0ACC0LIY0</accession>
<dbReference type="Proteomes" id="UP001062846">
    <property type="component" value="Chromosome 12"/>
</dbReference>
<name>A0ACC0LIY0_RHOML</name>
<reference evidence="1" key="1">
    <citation type="submission" date="2022-02" db="EMBL/GenBank/DDBJ databases">
        <title>Plant Genome Project.</title>
        <authorList>
            <person name="Zhang R.-G."/>
        </authorList>
    </citation>
    <scope>NUCLEOTIDE SEQUENCE</scope>
    <source>
        <strain evidence="1">AT1</strain>
    </source>
</reference>
<proteinExistence type="predicted"/>
<evidence type="ECO:0000313" key="2">
    <source>
        <dbReference type="Proteomes" id="UP001062846"/>
    </source>
</evidence>